<dbReference type="Proteomes" id="UP001153076">
    <property type="component" value="Unassembled WGS sequence"/>
</dbReference>
<name>A0A9Q1QIW0_9CARY</name>
<protein>
    <submittedName>
        <fullName evidence="1">Uncharacterized protein</fullName>
    </submittedName>
</protein>
<comment type="caution">
    <text evidence="1">The sequence shown here is derived from an EMBL/GenBank/DDBJ whole genome shotgun (WGS) entry which is preliminary data.</text>
</comment>
<dbReference type="AlphaFoldDB" id="A0A9Q1QIW0"/>
<dbReference type="OrthoDB" id="6205933at2759"/>
<proteinExistence type="predicted"/>
<gene>
    <name evidence="1" type="ORF">Cgig2_024594</name>
</gene>
<evidence type="ECO:0000313" key="2">
    <source>
        <dbReference type="Proteomes" id="UP001153076"/>
    </source>
</evidence>
<keyword evidence="2" id="KW-1185">Reference proteome</keyword>
<sequence>MESTCMLAHVPLPSRSHRFPSIEHLPSLGPDFLSSGLWPNDSTSICTPNDDDKAKSTPLADAPQEFCTRFERLHCLKGKFDSLYDLINERGGDATPLKNKVERLIHQARDLKDLQESYFDQMSTRVRKTRHIEDLTCHVVAREDLLQEADLAVIDLQGQIDTFNAIEVIDLATKANLEKTKACIKESFGDL</sequence>
<reference evidence="1" key="1">
    <citation type="submission" date="2022-04" db="EMBL/GenBank/DDBJ databases">
        <title>Carnegiea gigantea Genome sequencing and assembly v2.</title>
        <authorList>
            <person name="Copetti D."/>
            <person name="Sanderson M.J."/>
            <person name="Burquez A."/>
            <person name="Wojciechowski M.F."/>
        </authorList>
    </citation>
    <scope>NUCLEOTIDE SEQUENCE</scope>
    <source>
        <strain evidence="1">SGP5-SGP5p</strain>
        <tissue evidence="1">Aerial part</tissue>
    </source>
</reference>
<organism evidence="1 2">
    <name type="scientific">Carnegiea gigantea</name>
    <dbReference type="NCBI Taxonomy" id="171969"/>
    <lineage>
        <taxon>Eukaryota</taxon>
        <taxon>Viridiplantae</taxon>
        <taxon>Streptophyta</taxon>
        <taxon>Embryophyta</taxon>
        <taxon>Tracheophyta</taxon>
        <taxon>Spermatophyta</taxon>
        <taxon>Magnoliopsida</taxon>
        <taxon>eudicotyledons</taxon>
        <taxon>Gunneridae</taxon>
        <taxon>Pentapetalae</taxon>
        <taxon>Caryophyllales</taxon>
        <taxon>Cactineae</taxon>
        <taxon>Cactaceae</taxon>
        <taxon>Cactoideae</taxon>
        <taxon>Echinocereeae</taxon>
        <taxon>Carnegiea</taxon>
    </lineage>
</organism>
<accession>A0A9Q1QIW0</accession>
<evidence type="ECO:0000313" key="1">
    <source>
        <dbReference type="EMBL" id="KAJ8444268.1"/>
    </source>
</evidence>
<dbReference type="EMBL" id="JAKOGI010000102">
    <property type="protein sequence ID" value="KAJ8444268.1"/>
    <property type="molecule type" value="Genomic_DNA"/>
</dbReference>